<dbReference type="AlphaFoldDB" id="A0A0L9UYP1"/>
<name>A0A0L9UYP1_PHAAN</name>
<reference evidence="2" key="1">
    <citation type="journal article" date="2015" name="Proc. Natl. Acad. Sci. U.S.A.">
        <title>Genome sequencing of adzuki bean (Vigna angularis) provides insight into high starch and low fat accumulation and domestication.</title>
        <authorList>
            <person name="Yang K."/>
            <person name="Tian Z."/>
            <person name="Chen C."/>
            <person name="Luo L."/>
            <person name="Zhao B."/>
            <person name="Wang Z."/>
            <person name="Yu L."/>
            <person name="Li Y."/>
            <person name="Sun Y."/>
            <person name="Li W."/>
            <person name="Chen Y."/>
            <person name="Li Y."/>
            <person name="Zhang Y."/>
            <person name="Ai D."/>
            <person name="Zhao J."/>
            <person name="Shang C."/>
            <person name="Ma Y."/>
            <person name="Wu B."/>
            <person name="Wang M."/>
            <person name="Gao L."/>
            <person name="Sun D."/>
            <person name="Zhang P."/>
            <person name="Guo F."/>
            <person name="Wang W."/>
            <person name="Li Y."/>
            <person name="Wang J."/>
            <person name="Varshney R.K."/>
            <person name="Wang J."/>
            <person name="Ling H.Q."/>
            <person name="Wan P."/>
        </authorList>
    </citation>
    <scope>NUCLEOTIDE SEQUENCE</scope>
    <source>
        <strain evidence="2">cv. Jingnong 6</strain>
    </source>
</reference>
<dbReference type="EMBL" id="CM003377">
    <property type="protein sequence ID" value="KOM47707.1"/>
    <property type="molecule type" value="Genomic_DNA"/>
</dbReference>
<protein>
    <submittedName>
        <fullName evidence="1">Uncharacterized protein</fullName>
    </submittedName>
</protein>
<dbReference type="Proteomes" id="UP000053144">
    <property type="component" value="Chromosome 7"/>
</dbReference>
<evidence type="ECO:0000313" key="1">
    <source>
        <dbReference type="EMBL" id="KOM47707.1"/>
    </source>
</evidence>
<dbReference type="Gramene" id="KOM47707">
    <property type="protein sequence ID" value="KOM47707"/>
    <property type="gene ID" value="LR48_Vigan07g141100"/>
</dbReference>
<evidence type="ECO:0000313" key="2">
    <source>
        <dbReference type="Proteomes" id="UP000053144"/>
    </source>
</evidence>
<sequence>MVKKIGNGGWSATGRKGAERVKLLVPENDVVRLRLCLSGEVPGYGISTQRAKCEFGTLPLNLEYQTHYLRLTTPDRIPGK</sequence>
<proteinExistence type="predicted"/>
<accession>A0A0L9UYP1</accession>
<gene>
    <name evidence="1" type="ORF">LR48_Vigan07g141100</name>
</gene>
<organism evidence="1 2">
    <name type="scientific">Phaseolus angularis</name>
    <name type="common">Azuki bean</name>
    <name type="synonym">Vigna angularis</name>
    <dbReference type="NCBI Taxonomy" id="3914"/>
    <lineage>
        <taxon>Eukaryota</taxon>
        <taxon>Viridiplantae</taxon>
        <taxon>Streptophyta</taxon>
        <taxon>Embryophyta</taxon>
        <taxon>Tracheophyta</taxon>
        <taxon>Spermatophyta</taxon>
        <taxon>Magnoliopsida</taxon>
        <taxon>eudicotyledons</taxon>
        <taxon>Gunneridae</taxon>
        <taxon>Pentapetalae</taxon>
        <taxon>rosids</taxon>
        <taxon>fabids</taxon>
        <taxon>Fabales</taxon>
        <taxon>Fabaceae</taxon>
        <taxon>Papilionoideae</taxon>
        <taxon>50 kb inversion clade</taxon>
        <taxon>NPAAA clade</taxon>
        <taxon>indigoferoid/millettioid clade</taxon>
        <taxon>Phaseoleae</taxon>
        <taxon>Vigna</taxon>
    </lineage>
</organism>